<name>A0ABT5Y9C8_9GAMM</name>
<evidence type="ECO:0000313" key="3">
    <source>
        <dbReference type="Proteomes" id="UP001143391"/>
    </source>
</evidence>
<evidence type="ECO:0008006" key="4">
    <source>
        <dbReference type="Google" id="ProtNLM"/>
    </source>
</evidence>
<sequence length="137" mass="15010">MKIQYVGRQRTHRERLYGTGVVFAGRGDVQEIEDEKLARKMLSRHPDQYAEVEAEPSADAQKTGDPGGDNTPAPQINIDGTLTPIAKATKDQLEAFAREQFDVELDKRNTKDDLIAEILALIADAEASADAQKTGGE</sequence>
<organism evidence="2 3">
    <name type="scientific">Marinobacter iranensis</name>
    <dbReference type="NCBI Taxonomy" id="2962607"/>
    <lineage>
        <taxon>Bacteria</taxon>
        <taxon>Pseudomonadati</taxon>
        <taxon>Pseudomonadota</taxon>
        <taxon>Gammaproteobacteria</taxon>
        <taxon>Pseudomonadales</taxon>
        <taxon>Marinobacteraceae</taxon>
        <taxon>Marinobacter</taxon>
    </lineage>
</organism>
<accession>A0ABT5Y9C8</accession>
<feature type="region of interest" description="Disordered" evidence="1">
    <location>
        <begin position="42"/>
        <end position="79"/>
    </location>
</feature>
<proteinExistence type="predicted"/>
<gene>
    <name evidence="2" type="ORF">NLU14_08575</name>
</gene>
<evidence type="ECO:0000256" key="1">
    <source>
        <dbReference type="SAM" id="MobiDB-lite"/>
    </source>
</evidence>
<keyword evidence="3" id="KW-1185">Reference proteome</keyword>
<evidence type="ECO:0000313" key="2">
    <source>
        <dbReference type="EMBL" id="MDF0750283.1"/>
    </source>
</evidence>
<dbReference type="Proteomes" id="UP001143391">
    <property type="component" value="Unassembled WGS sequence"/>
</dbReference>
<protein>
    <recommendedName>
        <fullName evidence="4">Mu-like prophage FluMu N-terminal domain-containing protein</fullName>
    </recommendedName>
</protein>
<comment type="caution">
    <text evidence="2">The sequence shown here is derived from an EMBL/GenBank/DDBJ whole genome shotgun (WGS) entry which is preliminary data.</text>
</comment>
<dbReference type="EMBL" id="JANCMW010000004">
    <property type="protein sequence ID" value="MDF0750283.1"/>
    <property type="molecule type" value="Genomic_DNA"/>
</dbReference>
<dbReference type="RefSeq" id="WP_275705814.1">
    <property type="nucleotide sequence ID" value="NZ_JANCMW010000004.1"/>
</dbReference>
<reference evidence="2" key="1">
    <citation type="submission" date="2022-07" db="EMBL/GenBank/DDBJ databases">
        <title>Marinobacter iranensis a new bacterium isolate from a hipersaline lake in Iran.</title>
        <authorList>
            <person name="Mohammad A.M.A."/>
            <person name="Cristina S.-P."/>
            <person name="Antonio V."/>
        </authorList>
    </citation>
    <scope>NUCLEOTIDE SEQUENCE</scope>
    <source>
        <strain evidence="2">71-i</strain>
    </source>
</reference>